<dbReference type="GO" id="GO:0043169">
    <property type="term" value="F:cation binding"/>
    <property type="evidence" value="ECO:0007669"/>
    <property type="project" value="InterPro"/>
</dbReference>
<dbReference type="STRING" id="7719.ENSCINP00000011821"/>
<keyword evidence="4" id="KW-0328">Glycosyltransferase</keyword>
<evidence type="ECO:0000313" key="8">
    <source>
        <dbReference type="Proteomes" id="UP000008144"/>
    </source>
</evidence>
<evidence type="ECO:0000256" key="5">
    <source>
        <dbReference type="ARBA" id="ARBA00022679"/>
    </source>
</evidence>
<dbReference type="InterPro" id="IPR013783">
    <property type="entry name" value="Ig-like_fold"/>
</dbReference>
<reference evidence="7" key="4">
    <citation type="submission" date="2025-09" db="UniProtKB">
        <authorList>
            <consortium name="Ensembl"/>
        </authorList>
    </citation>
    <scope>IDENTIFICATION</scope>
</reference>
<dbReference type="InterPro" id="IPR004193">
    <property type="entry name" value="Glyco_hydro_13_N"/>
</dbReference>
<dbReference type="CDD" id="cd02854">
    <property type="entry name" value="E_set_GBE_euk_N"/>
    <property type="match status" value="1"/>
</dbReference>
<dbReference type="EC" id="2.4.1.18" evidence="3"/>
<dbReference type="Ensembl" id="ENSCINT00000011821.3">
    <property type="protein sequence ID" value="ENSCINP00000011821.3"/>
    <property type="gene ID" value="ENSCING00000005707.3"/>
</dbReference>
<dbReference type="Pfam" id="PF02922">
    <property type="entry name" value="CBM_48"/>
    <property type="match status" value="1"/>
</dbReference>
<evidence type="ECO:0000313" key="7">
    <source>
        <dbReference type="Ensembl" id="ENSCINP00000011821.3"/>
    </source>
</evidence>
<evidence type="ECO:0000259" key="6">
    <source>
        <dbReference type="SMART" id="SM00642"/>
    </source>
</evidence>
<reference evidence="8" key="1">
    <citation type="journal article" date="2002" name="Science">
        <title>The draft genome of Ciona intestinalis: insights into chordate and vertebrate origins.</title>
        <authorList>
            <person name="Dehal P."/>
            <person name="Satou Y."/>
            <person name="Campbell R.K."/>
            <person name="Chapman J."/>
            <person name="Degnan B."/>
            <person name="De Tomaso A."/>
            <person name="Davidson B."/>
            <person name="Di Gregorio A."/>
            <person name="Gelpke M."/>
            <person name="Goodstein D.M."/>
            <person name="Harafuji N."/>
            <person name="Hastings K.E."/>
            <person name="Ho I."/>
            <person name="Hotta K."/>
            <person name="Huang W."/>
            <person name="Kawashima T."/>
            <person name="Lemaire P."/>
            <person name="Martinez D."/>
            <person name="Meinertzhagen I.A."/>
            <person name="Necula S."/>
            <person name="Nonaka M."/>
            <person name="Putnam N."/>
            <person name="Rash S."/>
            <person name="Saiga H."/>
            <person name="Satake M."/>
            <person name="Terry A."/>
            <person name="Yamada L."/>
            <person name="Wang H.G."/>
            <person name="Awazu S."/>
            <person name="Azumi K."/>
            <person name="Boore J."/>
            <person name="Branno M."/>
            <person name="Chin-Bow S."/>
            <person name="DeSantis R."/>
            <person name="Doyle S."/>
            <person name="Francino P."/>
            <person name="Keys D.N."/>
            <person name="Haga S."/>
            <person name="Hayashi H."/>
            <person name="Hino K."/>
            <person name="Imai K.S."/>
            <person name="Inaba K."/>
            <person name="Kano S."/>
            <person name="Kobayashi K."/>
            <person name="Kobayashi M."/>
            <person name="Lee B.I."/>
            <person name="Makabe K.W."/>
            <person name="Manohar C."/>
            <person name="Matassi G."/>
            <person name="Medina M."/>
            <person name="Mochizuki Y."/>
            <person name="Mount S."/>
            <person name="Morishita T."/>
            <person name="Miura S."/>
            <person name="Nakayama A."/>
            <person name="Nishizaka S."/>
            <person name="Nomoto H."/>
            <person name="Ohta F."/>
            <person name="Oishi K."/>
            <person name="Rigoutsos I."/>
            <person name="Sano M."/>
            <person name="Sasaki A."/>
            <person name="Sasakura Y."/>
            <person name="Shoguchi E."/>
            <person name="Shin-i T."/>
            <person name="Spagnuolo A."/>
            <person name="Stainier D."/>
            <person name="Suzuki M.M."/>
            <person name="Tassy O."/>
            <person name="Takatori N."/>
            <person name="Tokuoka M."/>
            <person name="Yagi K."/>
            <person name="Yoshizaki F."/>
            <person name="Wada S."/>
            <person name="Zhang C."/>
            <person name="Hyatt P.D."/>
            <person name="Larimer F."/>
            <person name="Detter C."/>
            <person name="Doggett N."/>
            <person name="Glavina T."/>
            <person name="Hawkins T."/>
            <person name="Richardson P."/>
            <person name="Lucas S."/>
            <person name="Kohara Y."/>
            <person name="Levine M."/>
            <person name="Satoh N."/>
            <person name="Rokhsar D.S."/>
        </authorList>
    </citation>
    <scope>NUCLEOTIDE SEQUENCE [LARGE SCALE GENOMIC DNA]</scope>
</reference>
<comment type="catalytic activity">
    <reaction evidence="1">
        <text>Transfers a segment of a (1-&gt;4)-alpha-D-glucan chain to a primary hydroxy group in a similar glucan chain.</text>
        <dbReference type="EC" id="2.4.1.18"/>
    </reaction>
</comment>
<dbReference type="EMBL" id="EAAA01001209">
    <property type="status" value="NOT_ANNOTATED_CDS"/>
    <property type="molecule type" value="Genomic_DNA"/>
</dbReference>
<dbReference type="InterPro" id="IPR017853">
    <property type="entry name" value="GH"/>
</dbReference>
<dbReference type="OMA" id="REANQGF"/>
<dbReference type="Pfam" id="PF00128">
    <property type="entry name" value="Alpha-amylase"/>
    <property type="match status" value="1"/>
</dbReference>
<evidence type="ECO:0000256" key="1">
    <source>
        <dbReference type="ARBA" id="ARBA00000826"/>
    </source>
</evidence>
<reference evidence="7" key="3">
    <citation type="submission" date="2025-08" db="UniProtKB">
        <authorList>
            <consortium name="Ensembl"/>
        </authorList>
    </citation>
    <scope>IDENTIFICATION</scope>
</reference>
<protein>
    <recommendedName>
        <fullName evidence="3">1,4-alpha-glucan branching enzyme</fullName>
        <ecNumber evidence="3">2.4.1.18</ecNumber>
    </recommendedName>
</protein>
<dbReference type="GO" id="GO:0003844">
    <property type="term" value="F:1,4-alpha-glucan branching enzyme activity"/>
    <property type="evidence" value="ECO:0000318"/>
    <property type="project" value="GO_Central"/>
</dbReference>
<dbReference type="AlphaFoldDB" id="F6U2J1"/>
<dbReference type="FunFam" id="2.60.40.1180:FF:000197">
    <property type="entry name" value="Glucan (1,4-alpha-),-branching enzyme 1b"/>
    <property type="match status" value="1"/>
</dbReference>
<evidence type="ECO:0000256" key="3">
    <source>
        <dbReference type="ARBA" id="ARBA00012541"/>
    </source>
</evidence>
<dbReference type="Pfam" id="PF02806">
    <property type="entry name" value="Alpha-amylase_C"/>
    <property type="match status" value="1"/>
</dbReference>
<dbReference type="InterPro" id="IPR006047">
    <property type="entry name" value="GH13_cat_dom"/>
</dbReference>
<organism evidence="7 8">
    <name type="scientific">Ciona intestinalis</name>
    <name type="common">Transparent sea squirt</name>
    <name type="synonym">Ascidia intestinalis</name>
    <dbReference type="NCBI Taxonomy" id="7719"/>
    <lineage>
        <taxon>Eukaryota</taxon>
        <taxon>Metazoa</taxon>
        <taxon>Chordata</taxon>
        <taxon>Tunicata</taxon>
        <taxon>Ascidiacea</taxon>
        <taxon>Phlebobranchia</taxon>
        <taxon>Cionidae</taxon>
        <taxon>Ciona</taxon>
    </lineage>
</organism>
<dbReference type="InterPro" id="IPR013780">
    <property type="entry name" value="Glyco_hydro_b"/>
</dbReference>
<dbReference type="GeneTree" id="ENSGT00390000017040"/>
<accession>F6U2J1</accession>
<dbReference type="Gene3D" id="3.20.20.80">
    <property type="entry name" value="Glycosidases"/>
    <property type="match status" value="1"/>
</dbReference>
<dbReference type="GO" id="GO:0004553">
    <property type="term" value="F:hydrolase activity, hydrolyzing O-glycosyl compounds"/>
    <property type="evidence" value="ECO:0007669"/>
    <property type="project" value="InterPro"/>
</dbReference>
<dbReference type="PANTHER" id="PTHR43651">
    <property type="entry name" value="1,4-ALPHA-GLUCAN-BRANCHING ENZYME"/>
    <property type="match status" value="1"/>
</dbReference>
<keyword evidence="5" id="KW-0808">Transferase</keyword>
<dbReference type="Gene3D" id="2.60.40.10">
    <property type="entry name" value="Immunoglobulins"/>
    <property type="match status" value="1"/>
</dbReference>
<dbReference type="GO" id="GO:0005737">
    <property type="term" value="C:cytoplasm"/>
    <property type="evidence" value="ECO:0000318"/>
    <property type="project" value="GO_Central"/>
</dbReference>
<dbReference type="CDD" id="cd11321">
    <property type="entry name" value="AmyAc_bac_euk_BE"/>
    <property type="match status" value="1"/>
</dbReference>
<dbReference type="PANTHER" id="PTHR43651:SF3">
    <property type="entry name" value="1,4-ALPHA-GLUCAN-BRANCHING ENZYME"/>
    <property type="match status" value="1"/>
</dbReference>
<dbReference type="Gene3D" id="2.60.40.1180">
    <property type="entry name" value="Golgi alpha-mannosidase II"/>
    <property type="match status" value="1"/>
</dbReference>
<dbReference type="GO" id="GO:0005978">
    <property type="term" value="P:glycogen biosynthetic process"/>
    <property type="evidence" value="ECO:0000318"/>
    <property type="project" value="GO_Central"/>
</dbReference>
<feature type="domain" description="Glycosyl hydrolase family 13 catalytic" evidence="6">
    <location>
        <begin position="187"/>
        <end position="545"/>
    </location>
</feature>
<dbReference type="HOGENOM" id="CLU_011131_2_2_1"/>
<dbReference type="FunFam" id="2.60.40.10:FF:002893">
    <property type="entry name" value="1,4-alpha-glucan-branching enzyme-like isoform X1"/>
    <property type="match status" value="1"/>
</dbReference>
<comment type="similarity">
    <text evidence="2">Belongs to the glycosyl hydrolase 13 family. GlgB subfamily.</text>
</comment>
<proteinExistence type="inferred from homology"/>
<dbReference type="PIRSF" id="PIRSF000463">
    <property type="entry name" value="GlgB"/>
    <property type="match status" value="1"/>
</dbReference>
<dbReference type="InParanoid" id="F6U2J1"/>
<keyword evidence="8" id="KW-1185">Reference proteome</keyword>
<dbReference type="SUPFAM" id="SSF51445">
    <property type="entry name" value="(Trans)glycosidases"/>
    <property type="match status" value="1"/>
</dbReference>
<evidence type="ECO:0000256" key="4">
    <source>
        <dbReference type="ARBA" id="ARBA00022676"/>
    </source>
</evidence>
<sequence length="679" mass="79827">VPAIENLFRSYPQLRVYEDDIRGRYGMFEKTKMSIEREEGLERFTQGHKEFGVMMTEDGGVRCMEWIPNAKAVYLKGEFNNWNLVQYREIGFGKWKLFIPPNRDGSCAIRHCSELKIVIETKDNQRIERISPWAKYVVQREANQGFKWRFWNPPSSQRVQITHTRPNKPDRLRIYEAHIGIASDRCEVSTYRHFTSNILPRIRDQGYNSLLLMAVIEHSYYPSWGYQVTNYFATSSRFGTPEEFKELVQTAHGMGIYVMVDVMHGEASKNVLDGLNMFDGTEACFFEEGARGFNDEHDTRIFDYKKWETLRFLMSQLRYYVNEYHVDGFRFNGMSSMIFHDPSKHAVQQSSFRDNQNSQYFGMQMKTDGLAYIMLMNDMLHRFYPNVITIAEDVPGMPALCRPVSEGGLGFDYRLCKDAANVWAKLLNDTRDEDWNMHFIRQMIRENRVEEKRIMFTEHHEQNEVGRMTMSRKLMADSSMPESQQLTPCLDRGLSLYKMTRLFTHAFAGQGFLNFICNEFGHPDWVELPSPSNNDSYQLARRQFHLADNQQLRYKFLNRFDRAMNKTEERYGWLKSNQAIVTRAQESDKLFVFERAGLIFAFNFHPTKSYPDYRIPVERFGSYKIVLDTDDRYFGGHSRNQPNVEFHAKTGHYDNFPNSMMIYLPSRSALVFSLSNLAH</sequence>
<dbReference type="SMART" id="SM00642">
    <property type="entry name" value="Aamy"/>
    <property type="match status" value="1"/>
</dbReference>
<evidence type="ECO:0000256" key="2">
    <source>
        <dbReference type="ARBA" id="ARBA00009000"/>
    </source>
</evidence>
<dbReference type="InterPro" id="IPR006048">
    <property type="entry name" value="A-amylase/branching_C"/>
</dbReference>
<reference evidence="7" key="2">
    <citation type="journal article" date="2008" name="Genome Biol.">
        <title>Improved genome assembly and evidence-based global gene model set for the chordate Ciona intestinalis: new insight into intron and operon populations.</title>
        <authorList>
            <person name="Satou Y."/>
            <person name="Mineta K."/>
            <person name="Ogasawara M."/>
            <person name="Sasakura Y."/>
            <person name="Shoguchi E."/>
            <person name="Ueno K."/>
            <person name="Yamada L."/>
            <person name="Matsumoto J."/>
            <person name="Wasserscheid J."/>
            <person name="Dewar K."/>
            <person name="Wiley G.B."/>
            <person name="Macmil S.L."/>
            <person name="Roe B.A."/>
            <person name="Zeller R.W."/>
            <person name="Hastings K.E."/>
            <person name="Lemaire P."/>
            <person name="Lindquist E."/>
            <person name="Endo T."/>
            <person name="Hotta K."/>
            <person name="Inaba K."/>
        </authorList>
    </citation>
    <scope>NUCLEOTIDE SEQUENCE [LARGE SCALE GENOMIC DNA]</scope>
    <source>
        <strain evidence="7">wild type</strain>
    </source>
</reference>
<dbReference type="SUPFAM" id="SSF51011">
    <property type="entry name" value="Glycosyl hydrolase domain"/>
    <property type="match status" value="1"/>
</dbReference>
<dbReference type="Proteomes" id="UP000008144">
    <property type="component" value="Chromosome 14"/>
</dbReference>
<name>F6U2J1_CIOIN</name>
<dbReference type="InterPro" id="IPR037439">
    <property type="entry name" value="Branching_enzy"/>
</dbReference>